<reference evidence="2 3" key="1">
    <citation type="submission" date="2018-07" db="EMBL/GenBank/DDBJ databases">
        <title>The complete nuclear genome of the prasinophyte Chloropicon primus (CCMP1205).</title>
        <authorList>
            <person name="Pombert J.-F."/>
            <person name="Otis C."/>
            <person name="Turmel M."/>
            <person name="Lemieux C."/>
        </authorList>
    </citation>
    <scope>NUCLEOTIDE SEQUENCE [LARGE SCALE GENOMIC DNA]</scope>
    <source>
        <strain evidence="2 3">CCMP1205</strain>
    </source>
</reference>
<name>A0A5B8MPA6_9CHLO</name>
<dbReference type="InterPro" id="IPR002048">
    <property type="entry name" value="EF_hand_dom"/>
</dbReference>
<accession>A0A5B8MPA6</accession>
<evidence type="ECO:0000259" key="1">
    <source>
        <dbReference type="PROSITE" id="PS50222"/>
    </source>
</evidence>
<dbReference type="Pfam" id="PF13499">
    <property type="entry name" value="EF-hand_7"/>
    <property type="match status" value="1"/>
</dbReference>
<dbReference type="SUPFAM" id="SSF47473">
    <property type="entry name" value="EF-hand"/>
    <property type="match status" value="1"/>
</dbReference>
<dbReference type="PANTHER" id="PTHR23048:SF32">
    <property type="entry name" value="DYNEIN REGULATORY COMPLEX PROTEIN 8"/>
    <property type="match status" value="1"/>
</dbReference>
<organism evidence="2 3">
    <name type="scientific">Chloropicon primus</name>
    <dbReference type="NCBI Taxonomy" id="1764295"/>
    <lineage>
        <taxon>Eukaryota</taxon>
        <taxon>Viridiplantae</taxon>
        <taxon>Chlorophyta</taxon>
        <taxon>Chloropicophyceae</taxon>
        <taxon>Chloropicales</taxon>
        <taxon>Chloropicaceae</taxon>
        <taxon>Chloropicon</taxon>
    </lineage>
</organism>
<proteinExistence type="predicted"/>
<dbReference type="GO" id="GO:0016460">
    <property type="term" value="C:myosin II complex"/>
    <property type="evidence" value="ECO:0007669"/>
    <property type="project" value="TreeGrafter"/>
</dbReference>
<dbReference type="FunFam" id="1.10.238.10:FF:000001">
    <property type="entry name" value="Calmodulin 1"/>
    <property type="match status" value="1"/>
</dbReference>
<dbReference type="PROSITE" id="PS50222">
    <property type="entry name" value="EF_HAND_2"/>
    <property type="match status" value="1"/>
</dbReference>
<sequence>MYTEHVKAKLKTAFAIYEQKDTPGYVYKREVPSIIRSSGLNPREQLMADMMKEVHSKDIEAEVISFDNLEKILMLAMKERLDEVIRDSKETIMRAFMAFDKQGVGYINAEDFKAILESAGDQFTKEEIRDFMASAVDKETGNIDYEQYARLLADDGRAI</sequence>
<evidence type="ECO:0000313" key="3">
    <source>
        <dbReference type="Proteomes" id="UP000316726"/>
    </source>
</evidence>
<feature type="domain" description="EF-hand" evidence="1">
    <location>
        <begin position="87"/>
        <end position="122"/>
    </location>
</feature>
<keyword evidence="3" id="KW-1185">Reference proteome</keyword>
<dbReference type="AlphaFoldDB" id="A0A5B8MPA6"/>
<dbReference type="OrthoDB" id="10260307at2759"/>
<dbReference type="EMBL" id="CP031040">
    <property type="protein sequence ID" value="QDZ22161.1"/>
    <property type="molecule type" value="Genomic_DNA"/>
</dbReference>
<dbReference type="CDD" id="cd00051">
    <property type="entry name" value="EFh"/>
    <property type="match status" value="1"/>
</dbReference>
<dbReference type="InterPro" id="IPR050230">
    <property type="entry name" value="CALM/Myosin/TropC-like"/>
</dbReference>
<dbReference type="Proteomes" id="UP000316726">
    <property type="component" value="Chromosome 7"/>
</dbReference>
<dbReference type="PANTHER" id="PTHR23048">
    <property type="entry name" value="MYOSIN LIGHT CHAIN 1, 3"/>
    <property type="match status" value="1"/>
</dbReference>
<dbReference type="InterPro" id="IPR011992">
    <property type="entry name" value="EF-hand-dom_pair"/>
</dbReference>
<gene>
    <name evidence="2" type="ORF">A3770_07p46790</name>
</gene>
<evidence type="ECO:0000313" key="2">
    <source>
        <dbReference type="EMBL" id="QDZ22161.1"/>
    </source>
</evidence>
<dbReference type="GO" id="GO:0005509">
    <property type="term" value="F:calcium ion binding"/>
    <property type="evidence" value="ECO:0007669"/>
    <property type="project" value="InterPro"/>
</dbReference>
<dbReference type="STRING" id="1764295.A0A5B8MPA6"/>
<protein>
    <recommendedName>
        <fullName evidence="1">EF-hand domain-containing protein</fullName>
    </recommendedName>
</protein>
<dbReference type="Gene3D" id="1.10.238.10">
    <property type="entry name" value="EF-hand"/>
    <property type="match status" value="2"/>
</dbReference>